<sequence length="109" mass="11972">MKSEDANRNADAFDVRVQTSASRKDAGSRCTHTVSGSDGNIQLFQMKCKSSLSIATRKNVCQTARDAMRKKEFSTLRTTEKKKNHETGMVSGTQNHVNPKASGVPLRSL</sequence>
<feature type="region of interest" description="Disordered" evidence="1">
    <location>
        <begin position="1"/>
        <end position="37"/>
    </location>
</feature>
<dbReference type="VEuPathDB" id="ToxoDB:TGRUB_428690"/>
<evidence type="ECO:0000313" key="3">
    <source>
        <dbReference type="Proteomes" id="UP000028834"/>
    </source>
</evidence>
<proteinExistence type="predicted"/>
<gene>
    <name evidence="2" type="ORF">TGRUB_428690</name>
</gene>
<dbReference type="Proteomes" id="UP000028834">
    <property type="component" value="Unassembled WGS sequence"/>
</dbReference>
<dbReference type="AlphaFoldDB" id="A0A086MB65"/>
<accession>A0A086MB65</accession>
<organism evidence="2 3">
    <name type="scientific">Toxoplasma gondii RUB</name>
    <dbReference type="NCBI Taxonomy" id="935652"/>
    <lineage>
        <taxon>Eukaryota</taxon>
        <taxon>Sar</taxon>
        <taxon>Alveolata</taxon>
        <taxon>Apicomplexa</taxon>
        <taxon>Conoidasida</taxon>
        <taxon>Coccidia</taxon>
        <taxon>Eucoccidiorida</taxon>
        <taxon>Eimeriorina</taxon>
        <taxon>Sarcocystidae</taxon>
        <taxon>Toxoplasma</taxon>
    </lineage>
</organism>
<dbReference type="EMBL" id="AFYV02000097">
    <property type="protein sequence ID" value="KFG66133.1"/>
    <property type="molecule type" value="Genomic_DNA"/>
</dbReference>
<feature type="compositionally biased region" description="Basic and acidic residues" evidence="1">
    <location>
        <begin position="75"/>
        <end position="86"/>
    </location>
</feature>
<reference evidence="2 3" key="1">
    <citation type="submission" date="2014-05" db="EMBL/GenBank/DDBJ databases">
        <authorList>
            <person name="Sibley D."/>
            <person name="Venepally P."/>
            <person name="Karamycheva S."/>
            <person name="Hadjithomas M."/>
            <person name="Khan A."/>
            <person name="Brunk B."/>
            <person name="Roos D."/>
            <person name="Caler E."/>
            <person name="Lorenzi H."/>
        </authorList>
    </citation>
    <scope>NUCLEOTIDE SEQUENCE [LARGE SCALE GENOMIC DNA]</scope>
    <source>
        <strain evidence="2 3">RUB</strain>
    </source>
</reference>
<feature type="compositionally biased region" description="Basic and acidic residues" evidence="1">
    <location>
        <begin position="1"/>
        <end position="14"/>
    </location>
</feature>
<feature type="region of interest" description="Disordered" evidence="1">
    <location>
        <begin position="75"/>
        <end position="109"/>
    </location>
</feature>
<protein>
    <submittedName>
        <fullName evidence="2">Uncharacterized protein</fullName>
    </submittedName>
</protein>
<evidence type="ECO:0000313" key="2">
    <source>
        <dbReference type="EMBL" id="KFG66133.1"/>
    </source>
</evidence>
<comment type="caution">
    <text evidence="2">The sequence shown here is derived from an EMBL/GenBank/DDBJ whole genome shotgun (WGS) entry which is preliminary data.</text>
</comment>
<name>A0A086MB65_TOXGO</name>
<evidence type="ECO:0000256" key="1">
    <source>
        <dbReference type="SAM" id="MobiDB-lite"/>
    </source>
</evidence>